<accession>A0ABS7U0J9</accession>
<keyword evidence="3" id="KW-1185">Reference proteome</keyword>
<name>A0ABS7U0J9_9BACT</name>
<sequence>MSLPLSESTVHFIDASTPTTTASRSPASSTCRSSATSSPRSTAAVPTATAVPATTVTATAYSPETGLVAYIEDARAIDVLHNAMLVPVSLLVGLTASTPPRPVLAATRPV</sequence>
<comment type="caution">
    <text evidence="2">The sequence shown here is derived from an EMBL/GenBank/DDBJ whole genome shotgun (WGS) entry which is preliminary data.</text>
</comment>
<evidence type="ECO:0000256" key="1">
    <source>
        <dbReference type="SAM" id="MobiDB-lite"/>
    </source>
</evidence>
<reference evidence="2" key="1">
    <citation type="submission" date="2021-08" db="EMBL/GenBank/DDBJ databases">
        <authorList>
            <person name="Stevens D.C."/>
        </authorList>
    </citation>
    <scope>NUCLEOTIDE SEQUENCE</scope>
    <source>
        <strain evidence="2">DSM 53165</strain>
    </source>
</reference>
<dbReference type="Proteomes" id="UP001139031">
    <property type="component" value="Unassembled WGS sequence"/>
</dbReference>
<protein>
    <submittedName>
        <fullName evidence="2">Uncharacterized protein</fullName>
    </submittedName>
</protein>
<dbReference type="EMBL" id="JAIRAU010000045">
    <property type="protein sequence ID" value="MBZ5713974.1"/>
    <property type="molecule type" value="Genomic_DNA"/>
</dbReference>
<feature type="compositionally biased region" description="Low complexity" evidence="1">
    <location>
        <begin position="15"/>
        <end position="49"/>
    </location>
</feature>
<organism evidence="2 3">
    <name type="scientific">Nannocystis pusilla</name>
    <dbReference type="NCBI Taxonomy" id="889268"/>
    <lineage>
        <taxon>Bacteria</taxon>
        <taxon>Pseudomonadati</taxon>
        <taxon>Myxococcota</taxon>
        <taxon>Polyangia</taxon>
        <taxon>Nannocystales</taxon>
        <taxon>Nannocystaceae</taxon>
        <taxon>Nannocystis</taxon>
    </lineage>
</organism>
<dbReference type="RefSeq" id="WP_224195709.1">
    <property type="nucleotide sequence ID" value="NZ_JAIRAU010000045.1"/>
</dbReference>
<proteinExistence type="predicted"/>
<evidence type="ECO:0000313" key="3">
    <source>
        <dbReference type="Proteomes" id="UP001139031"/>
    </source>
</evidence>
<evidence type="ECO:0000313" key="2">
    <source>
        <dbReference type="EMBL" id="MBZ5713974.1"/>
    </source>
</evidence>
<feature type="region of interest" description="Disordered" evidence="1">
    <location>
        <begin position="1"/>
        <end position="49"/>
    </location>
</feature>
<gene>
    <name evidence="2" type="ORF">K7C98_32480</name>
</gene>